<feature type="transmembrane region" description="Helical" evidence="6">
    <location>
        <begin position="419"/>
        <end position="439"/>
    </location>
</feature>
<feature type="transmembrane region" description="Helical" evidence="6">
    <location>
        <begin position="314"/>
        <end position="334"/>
    </location>
</feature>
<dbReference type="PANTHER" id="PTHR10924">
    <property type="entry name" value="MAJOR FACILITATOR SUPERFAMILY PROTEIN-RELATED"/>
    <property type="match status" value="1"/>
</dbReference>
<keyword evidence="3 6" id="KW-1133">Transmembrane helix</keyword>
<sequence length="479" mass="51129">MRKGEGRRGGGEVGGGAGGGGHYHHHHHHHHRVYKRRWFGLVQLVLLNVVVSWDWLTFSAVSTTASQFFNVSENAINWLSIGFLFAFVVITPVVILVLHRGPKPSIIAASVFALVGNWIRYAGARAGNGNFGVVVFGQIVIGLAQPFVLAAPTRYSDLWFSDHGRVSATAVASLANPLGGALGQVIGPLWTDEDPANIPNLVLYMAIISTVIAVPSFFIPAAPPTPPSASSALPKPDLKTTFHALLRNRSFPLVFIPFSVYVGFFNAFSSLINQILAPYSFSEDDAGICGALLIFVGLGAAAVTSPLLDRNHAYLVAIKALVPLVGASYLAFYWAPPTRDLAAPFVVAAVLGAASFALVPVSLEFLVGLAWPASPEVSSTVCWAGGQLLGGVFLVVMGEMKAGGGRGDGWGPPENMQRALVFEAVIACVVVPLPLLLGVRRLGFGDVGRERLRLDEEERAREREEDAEEERRGRADGGI</sequence>
<dbReference type="GO" id="GO:0022857">
    <property type="term" value="F:transmembrane transporter activity"/>
    <property type="evidence" value="ECO:0007669"/>
    <property type="project" value="InterPro"/>
</dbReference>
<evidence type="ECO:0000256" key="3">
    <source>
        <dbReference type="ARBA" id="ARBA00022989"/>
    </source>
</evidence>
<feature type="transmembrane region" description="Helical" evidence="6">
    <location>
        <begin position="254"/>
        <end position="276"/>
    </location>
</feature>
<accession>A0A6A6P952</accession>
<dbReference type="Pfam" id="PF07690">
    <property type="entry name" value="MFS_1"/>
    <property type="match status" value="1"/>
</dbReference>
<evidence type="ECO:0000313" key="8">
    <source>
        <dbReference type="Proteomes" id="UP000799766"/>
    </source>
</evidence>
<feature type="compositionally biased region" description="Basic and acidic residues" evidence="5">
    <location>
        <begin position="1"/>
        <end position="10"/>
    </location>
</feature>
<dbReference type="InterPro" id="IPR011701">
    <property type="entry name" value="MFS"/>
</dbReference>
<dbReference type="GO" id="GO:0016020">
    <property type="term" value="C:membrane"/>
    <property type="evidence" value="ECO:0007669"/>
    <property type="project" value="UniProtKB-SubCell"/>
</dbReference>
<keyword evidence="4 6" id="KW-0472">Membrane</keyword>
<dbReference type="OrthoDB" id="422206at2759"/>
<dbReference type="InterPro" id="IPR049680">
    <property type="entry name" value="FLVCR1-2_SLC49-like"/>
</dbReference>
<dbReference type="InterPro" id="IPR036259">
    <property type="entry name" value="MFS_trans_sf"/>
</dbReference>
<dbReference type="EMBL" id="MU001673">
    <property type="protein sequence ID" value="KAF2460480.1"/>
    <property type="molecule type" value="Genomic_DNA"/>
</dbReference>
<evidence type="ECO:0000256" key="6">
    <source>
        <dbReference type="SAM" id="Phobius"/>
    </source>
</evidence>
<proteinExistence type="predicted"/>
<protein>
    <submittedName>
        <fullName evidence="7">Major facilitator superfamily domain-containing protein</fullName>
    </submittedName>
</protein>
<evidence type="ECO:0000256" key="5">
    <source>
        <dbReference type="SAM" id="MobiDB-lite"/>
    </source>
</evidence>
<evidence type="ECO:0000256" key="4">
    <source>
        <dbReference type="ARBA" id="ARBA00023136"/>
    </source>
</evidence>
<dbReference type="PANTHER" id="PTHR10924:SF6">
    <property type="entry name" value="SOLUTE CARRIER FAMILY 49 MEMBER A3"/>
    <property type="match status" value="1"/>
</dbReference>
<feature type="transmembrane region" description="Helical" evidence="6">
    <location>
        <begin position="346"/>
        <end position="371"/>
    </location>
</feature>
<feature type="region of interest" description="Disordered" evidence="5">
    <location>
        <begin position="1"/>
        <end position="24"/>
    </location>
</feature>
<gene>
    <name evidence="7" type="ORF">BDY21DRAFT_315779</name>
</gene>
<keyword evidence="8" id="KW-1185">Reference proteome</keyword>
<feature type="transmembrane region" description="Helical" evidence="6">
    <location>
        <begin position="288"/>
        <end position="308"/>
    </location>
</feature>
<dbReference type="Proteomes" id="UP000799766">
    <property type="component" value="Unassembled WGS sequence"/>
</dbReference>
<name>A0A6A6P952_9PEZI</name>
<dbReference type="SUPFAM" id="SSF103473">
    <property type="entry name" value="MFS general substrate transporter"/>
    <property type="match status" value="1"/>
</dbReference>
<organism evidence="7 8">
    <name type="scientific">Lineolata rhizophorae</name>
    <dbReference type="NCBI Taxonomy" id="578093"/>
    <lineage>
        <taxon>Eukaryota</taxon>
        <taxon>Fungi</taxon>
        <taxon>Dikarya</taxon>
        <taxon>Ascomycota</taxon>
        <taxon>Pezizomycotina</taxon>
        <taxon>Dothideomycetes</taxon>
        <taxon>Dothideomycetes incertae sedis</taxon>
        <taxon>Lineolatales</taxon>
        <taxon>Lineolataceae</taxon>
        <taxon>Lineolata</taxon>
    </lineage>
</organism>
<feature type="transmembrane region" description="Helical" evidence="6">
    <location>
        <begin position="201"/>
        <end position="222"/>
    </location>
</feature>
<feature type="transmembrane region" description="Helical" evidence="6">
    <location>
        <begin position="76"/>
        <end position="98"/>
    </location>
</feature>
<dbReference type="Gene3D" id="1.20.1250.20">
    <property type="entry name" value="MFS general substrate transporter like domains"/>
    <property type="match status" value="1"/>
</dbReference>
<keyword evidence="2 6" id="KW-0812">Transmembrane</keyword>
<feature type="region of interest" description="Disordered" evidence="5">
    <location>
        <begin position="455"/>
        <end position="479"/>
    </location>
</feature>
<feature type="transmembrane region" description="Helical" evidence="6">
    <location>
        <begin position="38"/>
        <end position="56"/>
    </location>
</feature>
<feature type="transmembrane region" description="Helical" evidence="6">
    <location>
        <begin position="129"/>
        <end position="151"/>
    </location>
</feature>
<comment type="subcellular location">
    <subcellularLocation>
        <location evidence="1">Membrane</location>
        <topology evidence="1">Multi-pass membrane protein</topology>
    </subcellularLocation>
</comment>
<evidence type="ECO:0000313" key="7">
    <source>
        <dbReference type="EMBL" id="KAF2460480.1"/>
    </source>
</evidence>
<evidence type="ECO:0000256" key="1">
    <source>
        <dbReference type="ARBA" id="ARBA00004141"/>
    </source>
</evidence>
<feature type="compositionally biased region" description="Gly residues" evidence="5">
    <location>
        <begin position="11"/>
        <end position="21"/>
    </location>
</feature>
<evidence type="ECO:0000256" key="2">
    <source>
        <dbReference type="ARBA" id="ARBA00022692"/>
    </source>
</evidence>
<reference evidence="7" key="1">
    <citation type="journal article" date="2020" name="Stud. Mycol.">
        <title>101 Dothideomycetes genomes: a test case for predicting lifestyles and emergence of pathogens.</title>
        <authorList>
            <person name="Haridas S."/>
            <person name="Albert R."/>
            <person name="Binder M."/>
            <person name="Bloem J."/>
            <person name="Labutti K."/>
            <person name="Salamov A."/>
            <person name="Andreopoulos B."/>
            <person name="Baker S."/>
            <person name="Barry K."/>
            <person name="Bills G."/>
            <person name="Bluhm B."/>
            <person name="Cannon C."/>
            <person name="Castanera R."/>
            <person name="Culley D."/>
            <person name="Daum C."/>
            <person name="Ezra D."/>
            <person name="Gonzalez J."/>
            <person name="Henrissat B."/>
            <person name="Kuo A."/>
            <person name="Liang C."/>
            <person name="Lipzen A."/>
            <person name="Lutzoni F."/>
            <person name="Magnuson J."/>
            <person name="Mondo S."/>
            <person name="Nolan M."/>
            <person name="Ohm R."/>
            <person name="Pangilinan J."/>
            <person name="Park H.-J."/>
            <person name="Ramirez L."/>
            <person name="Alfaro M."/>
            <person name="Sun H."/>
            <person name="Tritt A."/>
            <person name="Yoshinaga Y."/>
            <person name="Zwiers L.-H."/>
            <person name="Turgeon B."/>
            <person name="Goodwin S."/>
            <person name="Spatafora J."/>
            <person name="Crous P."/>
            <person name="Grigoriev I."/>
        </authorList>
    </citation>
    <scope>NUCLEOTIDE SEQUENCE</scope>
    <source>
        <strain evidence="7">ATCC 16933</strain>
    </source>
</reference>
<dbReference type="AlphaFoldDB" id="A0A6A6P952"/>